<dbReference type="STRING" id="376730.SAMN04487906_1593"/>
<reference evidence="7 8" key="2">
    <citation type="journal article" date="2016" name="Genome Announc.">
        <title>Draft Genome Sequence of Zhouia amylolytica AD3, Isolated from Tidal Flat Sediment.</title>
        <authorList>
            <person name="Jia B."/>
            <person name="Jin H.M."/>
            <person name="Lee H.J."/>
            <person name="Jeon C.O."/>
        </authorList>
    </citation>
    <scope>NUCLEOTIDE SEQUENCE [LARGE SCALE GENOMIC DNA]</scope>
    <source>
        <strain evidence="7 8">AD3</strain>
    </source>
</reference>
<name>W2UMH4_9FLAO</name>
<evidence type="ECO:0000256" key="2">
    <source>
        <dbReference type="ARBA" id="ARBA00022475"/>
    </source>
</evidence>
<evidence type="ECO:0000313" key="8">
    <source>
        <dbReference type="Proteomes" id="UP000018850"/>
    </source>
</evidence>
<gene>
    <name evidence="7" type="ORF">P278_26090</name>
</gene>
<dbReference type="PANTHER" id="PTHR39087">
    <property type="entry name" value="UPF0104 MEMBRANE PROTEIN MJ1595"/>
    <property type="match status" value="1"/>
</dbReference>
<feature type="transmembrane region" description="Helical" evidence="6">
    <location>
        <begin position="7"/>
        <end position="26"/>
    </location>
</feature>
<keyword evidence="3 6" id="KW-0812">Transmembrane</keyword>
<feature type="transmembrane region" description="Helical" evidence="6">
    <location>
        <begin position="215"/>
        <end position="237"/>
    </location>
</feature>
<accession>W2UMH4</accession>
<dbReference type="Proteomes" id="UP000018850">
    <property type="component" value="Unassembled WGS sequence"/>
</dbReference>
<feature type="transmembrane region" description="Helical" evidence="6">
    <location>
        <begin position="129"/>
        <end position="147"/>
    </location>
</feature>
<evidence type="ECO:0000256" key="4">
    <source>
        <dbReference type="ARBA" id="ARBA00022989"/>
    </source>
</evidence>
<comment type="caution">
    <text evidence="7">The sequence shown here is derived from an EMBL/GenBank/DDBJ whole genome shotgun (WGS) entry which is preliminary data.</text>
</comment>
<dbReference type="InterPro" id="IPR022791">
    <property type="entry name" value="L-PG_synthase/AglD"/>
</dbReference>
<keyword evidence="5 6" id="KW-0472">Membrane</keyword>
<feature type="transmembrane region" description="Helical" evidence="6">
    <location>
        <begin position="243"/>
        <end position="262"/>
    </location>
</feature>
<feature type="transmembrane region" description="Helical" evidence="6">
    <location>
        <begin position="46"/>
        <end position="65"/>
    </location>
</feature>
<dbReference type="EMBL" id="AYXY01000023">
    <property type="protein sequence ID" value="ETN94666.1"/>
    <property type="molecule type" value="Genomic_DNA"/>
</dbReference>
<keyword evidence="4 6" id="KW-1133">Transmembrane helix</keyword>
<dbReference type="RefSeq" id="WP_038267449.1">
    <property type="nucleotide sequence ID" value="NZ_AYXY01000023.1"/>
</dbReference>
<feature type="transmembrane region" description="Helical" evidence="6">
    <location>
        <begin position="292"/>
        <end position="316"/>
    </location>
</feature>
<evidence type="ECO:0000256" key="1">
    <source>
        <dbReference type="ARBA" id="ARBA00004651"/>
    </source>
</evidence>
<reference evidence="8" key="1">
    <citation type="submission" date="2013-11" db="EMBL/GenBank/DDBJ databases">
        <title>Draft genome sequence from a member of Zhouia, isolated tidal flat.</title>
        <authorList>
            <person name="Jin H."/>
            <person name="Jeon C.O."/>
        </authorList>
    </citation>
    <scope>NUCLEOTIDE SEQUENCE [LARGE SCALE GENOMIC DNA]</scope>
    <source>
        <strain evidence="8">AD3</strain>
    </source>
</reference>
<sequence>MKKKTVKILKIVLPLLLGVFLIWYSYNKFTPDQLTEIKDHFKNANYWFLLLSLLFGFFSHLSRAYRWNFMLEPMGYKPKLANNAMAVFIAYLFNLAIPRSGEVSRALVINKYDNVPFDKAFGTIVAERIADVLVLGFIVLLAFALQFDALKDFLLEIIPIQKLLIAGITLTLLGIAGLFFIYKTNFKISLKIRKLIAGLKEGLFAILKMKKVWPFIFHTVFIWIMYVAMFYICIFALEETSSFSFSTVITAFVVGSFAIAFTNGGFGSYPFFIAEILLLFGISATVGTAFGWIVWISQFVMILLFGGLSLLLLPVYNRNK</sequence>
<evidence type="ECO:0000313" key="7">
    <source>
        <dbReference type="EMBL" id="ETN94666.1"/>
    </source>
</evidence>
<proteinExistence type="predicted"/>
<dbReference type="GO" id="GO:0005886">
    <property type="term" value="C:plasma membrane"/>
    <property type="evidence" value="ECO:0007669"/>
    <property type="project" value="UniProtKB-SubCell"/>
</dbReference>
<evidence type="ECO:0000256" key="3">
    <source>
        <dbReference type="ARBA" id="ARBA00022692"/>
    </source>
</evidence>
<dbReference type="PANTHER" id="PTHR39087:SF2">
    <property type="entry name" value="UPF0104 MEMBRANE PROTEIN MJ1595"/>
    <property type="match status" value="1"/>
</dbReference>
<evidence type="ECO:0000256" key="6">
    <source>
        <dbReference type="SAM" id="Phobius"/>
    </source>
</evidence>
<dbReference type="NCBIfam" id="TIGR00374">
    <property type="entry name" value="flippase-like domain"/>
    <property type="match status" value="1"/>
</dbReference>
<comment type="subcellular location">
    <subcellularLocation>
        <location evidence="1">Cell membrane</location>
        <topology evidence="1">Multi-pass membrane protein</topology>
    </subcellularLocation>
</comment>
<dbReference type="Pfam" id="PF03706">
    <property type="entry name" value="LPG_synthase_TM"/>
    <property type="match status" value="1"/>
</dbReference>
<keyword evidence="2" id="KW-1003">Cell membrane</keyword>
<feature type="transmembrane region" description="Helical" evidence="6">
    <location>
        <begin position="159"/>
        <end position="182"/>
    </location>
</feature>
<organism evidence="7 8">
    <name type="scientific">Zhouia amylolytica AD3</name>
    <dbReference type="NCBI Taxonomy" id="1286632"/>
    <lineage>
        <taxon>Bacteria</taxon>
        <taxon>Pseudomonadati</taxon>
        <taxon>Bacteroidota</taxon>
        <taxon>Flavobacteriia</taxon>
        <taxon>Flavobacteriales</taxon>
        <taxon>Flavobacteriaceae</taxon>
        <taxon>Zhouia</taxon>
    </lineage>
</organism>
<dbReference type="eggNOG" id="COG0392">
    <property type="taxonomic scope" value="Bacteria"/>
</dbReference>
<dbReference type="AlphaFoldDB" id="W2UMH4"/>
<dbReference type="PATRIC" id="fig|1286632.3.peg.2601"/>
<protein>
    <submittedName>
        <fullName evidence="7">Uncharacterized protein</fullName>
    </submittedName>
</protein>
<keyword evidence="8" id="KW-1185">Reference proteome</keyword>
<evidence type="ECO:0000256" key="5">
    <source>
        <dbReference type="ARBA" id="ARBA00023136"/>
    </source>
</evidence>